<dbReference type="NCBIfam" id="TIGR02432">
    <property type="entry name" value="lysidine_TilS_N"/>
    <property type="match status" value="1"/>
</dbReference>
<dbReference type="GO" id="GO:0032267">
    <property type="term" value="F:tRNA(Ile)-lysidine synthase activity"/>
    <property type="evidence" value="ECO:0007669"/>
    <property type="project" value="UniProtKB-EC"/>
</dbReference>
<dbReference type="GO" id="GO:0006400">
    <property type="term" value="P:tRNA modification"/>
    <property type="evidence" value="ECO:0007669"/>
    <property type="project" value="UniProtKB-UniRule"/>
</dbReference>
<evidence type="ECO:0000313" key="10">
    <source>
        <dbReference type="EMBL" id="PTL36864.1"/>
    </source>
</evidence>
<feature type="binding site" evidence="8">
    <location>
        <begin position="39"/>
        <end position="44"/>
    </location>
    <ligand>
        <name>ATP</name>
        <dbReference type="ChEBI" id="CHEBI:30616"/>
    </ligand>
</feature>
<dbReference type="GO" id="GO:0005737">
    <property type="term" value="C:cytoplasm"/>
    <property type="evidence" value="ECO:0007669"/>
    <property type="project" value="UniProtKB-SubCell"/>
</dbReference>
<keyword evidence="4 8" id="KW-0819">tRNA processing</keyword>
<dbReference type="EMBL" id="NVQC01000010">
    <property type="protein sequence ID" value="PTL36864.1"/>
    <property type="molecule type" value="Genomic_DNA"/>
</dbReference>
<dbReference type="SUPFAM" id="SSF82829">
    <property type="entry name" value="MesJ substrate recognition domain-like"/>
    <property type="match status" value="1"/>
</dbReference>
<keyword evidence="2 8" id="KW-0963">Cytoplasm</keyword>
<dbReference type="InterPro" id="IPR012796">
    <property type="entry name" value="Lysidine-tRNA-synth_C"/>
</dbReference>
<keyword evidence="3 8" id="KW-0436">Ligase</keyword>
<dbReference type="InterPro" id="IPR014729">
    <property type="entry name" value="Rossmann-like_a/b/a_fold"/>
</dbReference>
<dbReference type="CDD" id="cd01992">
    <property type="entry name" value="TilS_N"/>
    <property type="match status" value="1"/>
</dbReference>
<dbReference type="InterPro" id="IPR011063">
    <property type="entry name" value="TilS/TtcA_N"/>
</dbReference>
<comment type="caution">
    <text evidence="10">The sequence shown here is derived from an EMBL/GenBank/DDBJ whole genome shotgun (WGS) entry which is preliminary data.</text>
</comment>
<sequence length="480" mass="53421">MVIVCGYYSMRDALLHRVQGTIDRHRMLAAGDIVVLAVSGGVDSMAMFHLLLRLRARYHISLHVAHLNHDLRGTESAETANFVRRQCEAHQIPATITTADGRTLRDRGVGSLQAAARDLRYRFLEQVADEQGAARIALGHHRNDQAETVLMNLLRGSGVRGLGGIPPVRGRIIRPLIDCSREEIERYARQQGIPYVDDSSNQVLLYSRNRIRLELLPELAKRYNPRVVHAMANAATILEAEDTLLNAMADKELRAVLISRSPEELVLSTHRMATFHTALRWRIIRRAAEYLREGRSGLTFQQTLAIDRLLLTEGAQGTIQAPGGLRVRRAGDDIVLSVGESQVRGPISSSPLAVPGLTAIPESSLSLRSDLLEEWTMDELAPDAWTALLDADCAGQDLHVRRWEPGDRFIPLGMSGRKKLQDFFVDAKVPRDQRGSIPLMVSGDQIAWVVGFRVDERFKVTDSTRRILRVRAATTGEQAG</sequence>
<evidence type="ECO:0000313" key="11">
    <source>
        <dbReference type="Proteomes" id="UP000241436"/>
    </source>
</evidence>
<evidence type="ECO:0000259" key="9">
    <source>
        <dbReference type="SMART" id="SM00977"/>
    </source>
</evidence>
<dbReference type="Gene3D" id="3.40.50.620">
    <property type="entry name" value="HUPs"/>
    <property type="match status" value="1"/>
</dbReference>
<protein>
    <recommendedName>
        <fullName evidence="8">tRNA(Ile)-lysidine synthase</fullName>
        <ecNumber evidence="8">6.3.4.19</ecNumber>
    </recommendedName>
    <alternativeName>
        <fullName evidence="8">tRNA(Ile)-2-lysyl-cytidine synthase</fullName>
    </alternativeName>
    <alternativeName>
        <fullName evidence="8">tRNA(Ile)-lysidine synthetase</fullName>
    </alternativeName>
</protein>
<dbReference type="HAMAP" id="MF_01161">
    <property type="entry name" value="tRNA_Ile_lys_synt"/>
    <property type="match status" value="1"/>
</dbReference>
<evidence type="ECO:0000256" key="5">
    <source>
        <dbReference type="ARBA" id="ARBA00022741"/>
    </source>
</evidence>
<dbReference type="InterPro" id="IPR012795">
    <property type="entry name" value="tRNA_Ile_lys_synt_N"/>
</dbReference>
<reference evidence="10 11" key="1">
    <citation type="submission" date="2017-09" db="EMBL/GenBank/DDBJ databases">
        <title>Bloom of a denitrifying methanotroph, Candidatus Methylomirabilis limnetica, in a deep stratified lake.</title>
        <authorList>
            <person name="Graf J.S."/>
            <person name="Marchant H.K."/>
            <person name="Tienken D."/>
            <person name="Hach P.F."/>
            <person name="Brand A."/>
            <person name="Schubert C.J."/>
            <person name="Kuypers M.M."/>
            <person name="Milucka J."/>
        </authorList>
    </citation>
    <scope>NUCLEOTIDE SEQUENCE [LARGE SCALE GENOMIC DNA]</scope>
    <source>
        <strain evidence="10 11">Zug</strain>
    </source>
</reference>
<dbReference type="PANTHER" id="PTHR43033:SF1">
    <property type="entry name" value="TRNA(ILE)-LYSIDINE SYNTHASE-RELATED"/>
    <property type="match status" value="1"/>
</dbReference>
<comment type="subcellular location">
    <subcellularLocation>
        <location evidence="1 8">Cytoplasm</location>
    </subcellularLocation>
</comment>
<organism evidence="10 11">
    <name type="scientific">Candidatus Methylomirabilis limnetica</name>
    <dbReference type="NCBI Taxonomy" id="2033718"/>
    <lineage>
        <taxon>Bacteria</taxon>
        <taxon>Candidatus Methylomirabilota</taxon>
        <taxon>Candidatus Methylomirabilia</taxon>
        <taxon>Candidatus Methylomirabilales</taxon>
        <taxon>Candidatus Methylomirabilaceae</taxon>
        <taxon>Candidatus Methylomirabilis</taxon>
    </lineage>
</organism>
<comment type="function">
    <text evidence="8">Ligates lysine onto the cytidine present at position 34 of the AUA codon-specific tRNA(Ile) that contains the anticodon CAU, in an ATP-dependent manner. Cytidine is converted to lysidine, thus changing the amino acid specificity of the tRNA from methionine to isoleucine.</text>
</comment>
<evidence type="ECO:0000256" key="8">
    <source>
        <dbReference type="HAMAP-Rule" id="MF_01161"/>
    </source>
</evidence>
<gene>
    <name evidence="8 10" type="primary">tilS</name>
    <name evidence="10" type="ORF">CLG94_01945</name>
</gene>
<keyword evidence="11" id="KW-1185">Reference proteome</keyword>
<dbReference type="SUPFAM" id="SSF52402">
    <property type="entry name" value="Adenine nucleotide alpha hydrolases-like"/>
    <property type="match status" value="1"/>
</dbReference>
<dbReference type="InterPro" id="IPR012094">
    <property type="entry name" value="tRNA_Ile_lys_synt"/>
</dbReference>
<keyword evidence="6 8" id="KW-0067">ATP-binding</keyword>
<dbReference type="SMART" id="SM00977">
    <property type="entry name" value="TilS_C"/>
    <property type="match status" value="1"/>
</dbReference>
<evidence type="ECO:0000256" key="7">
    <source>
        <dbReference type="ARBA" id="ARBA00048539"/>
    </source>
</evidence>
<evidence type="ECO:0000256" key="4">
    <source>
        <dbReference type="ARBA" id="ARBA00022694"/>
    </source>
</evidence>
<feature type="domain" description="Lysidine-tRNA(Ile) synthetase C-terminal" evidence="9">
    <location>
        <begin position="398"/>
        <end position="470"/>
    </location>
</feature>
<evidence type="ECO:0000256" key="2">
    <source>
        <dbReference type="ARBA" id="ARBA00022490"/>
    </source>
</evidence>
<comment type="domain">
    <text evidence="8">The N-terminal region contains the highly conserved SGGXDS motif, predicted to be a P-loop motif involved in ATP binding.</text>
</comment>
<evidence type="ECO:0000256" key="6">
    <source>
        <dbReference type="ARBA" id="ARBA00022840"/>
    </source>
</evidence>
<proteinExistence type="inferred from homology"/>
<accession>A0A2T4U0G8</accession>
<dbReference type="NCBIfam" id="TIGR02433">
    <property type="entry name" value="lysidine_TilS_C"/>
    <property type="match status" value="1"/>
</dbReference>
<comment type="catalytic activity">
    <reaction evidence="7 8">
        <text>cytidine(34) in tRNA(Ile2) + L-lysine + ATP = lysidine(34) in tRNA(Ile2) + AMP + diphosphate + H(+)</text>
        <dbReference type="Rhea" id="RHEA:43744"/>
        <dbReference type="Rhea" id="RHEA-COMP:10625"/>
        <dbReference type="Rhea" id="RHEA-COMP:10670"/>
        <dbReference type="ChEBI" id="CHEBI:15378"/>
        <dbReference type="ChEBI" id="CHEBI:30616"/>
        <dbReference type="ChEBI" id="CHEBI:32551"/>
        <dbReference type="ChEBI" id="CHEBI:33019"/>
        <dbReference type="ChEBI" id="CHEBI:82748"/>
        <dbReference type="ChEBI" id="CHEBI:83665"/>
        <dbReference type="ChEBI" id="CHEBI:456215"/>
        <dbReference type="EC" id="6.3.4.19"/>
    </reaction>
</comment>
<dbReference type="Pfam" id="PF11734">
    <property type="entry name" value="TilS_C"/>
    <property type="match status" value="1"/>
</dbReference>
<keyword evidence="5 8" id="KW-0547">Nucleotide-binding</keyword>
<dbReference type="EC" id="6.3.4.19" evidence="8"/>
<reference evidence="11" key="2">
    <citation type="journal article" date="2018" name="Environ. Microbiol.">
        <title>Bloom of a denitrifying methanotroph, 'Candidatus Methylomirabilis limnetica', in a deep stratified lake.</title>
        <authorList>
            <person name="Graf J.S."/>
            <person name="Mayr M.J."/>
            <person name="Marchant H.K."/>
            <person name="Tienken D."/>
            <person name="Hach P.F."/>
            <person name="Brand A."/>
            <person name="Schubert C.J."/>
            <person name="Kuypers M.M."/>
            <person name="Milucka J."/>
        </authorList>
    </citation>
    <scope>NUCLEOTIDE SEQUENCE [LARGE SCALE GENOMIC DNA]</scope>
    <source>
        <strain evidence="11">Zug</strain>
    </source>
</reference>
<dbReference type="AlphaFoldDB" id="A0A2T4U0G8"/>
<comment type="similarity">
    <text evidence="8">Belongs to the tRNA(Ile)-lysidine synthase family.</text>
</comment>
<name>A0A2T4U0G8_9BACT</name>
<dbReference type="GO" id="GO:0005524">
    <property type="term" value="F:ATP binding"/>
    <property type="evidence" value="ECO:0007669"/>
    <property type="project" value="UniProtKB-UniRule"/>
</dbReference>
<evidence type="ECO:0000256" key="3">
    <source>
        <dbReference type="ARBA" id="ARBA00022598"/>
    </source>
</evidence>
<dbReference type="Pfam" id="PF01171">
    <property type="entry name" value="ATP_bind_3"/>
    <property type="match status" value="1"/>
</dbReference>
<dbReference type="PANTHER" id="PTHR43033">
    <property type="entry name" value="TRNA(ILE)-LYSIDINE SYNTHASE-RELATED"/>
    <property type="match status" value="1"/>
</dbReference>
<evidence type="ECO:0000256" key="1">
    <source>
        <dbReference type="ARBA" id="ARBA00004496"/>
    </source>
</evidence>
<dbReference type="Gene3D" id="1.20.59.20">
    <property type="match status" value="1"/>
</dbReference>
<dbReference type="SUPFAM" id="SSF56037">
    <property type="entry name" value="PheT/TilS domain"/>
    <property type="match status" value="1"/>
</dbReference>
<dbReference type="Proteomes" id="UP000241436">
    <property type="component" value="Unassembled WGS sequence"/>
</dbReference>